<dbReference type="EMBL" id="CM056741">
    <property type="protein sequence ID" value="KAJ8684284.1"/>
    <property type="molecule type" value="Genomic_DNA"/>
</dbReference>
<keyword evidence="2" id="KW-1185">Reference proteome</keyword>
<reference evidence="1" key="1">
    <citation type="submission" date="2023-04" db="EMBL/GenBank/DDBJ databases">
        <title>A chromosome-level genome assembly of the parasitoid wasp Eretmocerus hayati.</title>
        <authorList>
            <person name="Zhong Y."/>
            <person name="Liu S."/>
            <person name="Liu Y."/>
        </authorList>
    </citation>
    <scope>NUCLEOTIDE SEQUENCE</scope>
    <source>
        <strain evidence="1">ZJU_SS_LIU_2023</strain>
    </source>
</reference>
<comment type="caution">
    <text evidence="1">The sequence shown here is derived from an EMBL/GenBank/DDBJ whole genome shotgun (WGS) entry which is preliminary data.</text>
</comment>
<dbReference type="Proteomes" id="UP001239111">
    <property type="component" value="Chromosome 1"/>
</dbReference>
<proteinExistence type="predicted"/>
<organism evidence="1 2">
    <name type="scientific">Eretmocerus hayati</name>
    <dbReference type="NCBI Taxonomy" id="131215"/>
    <lineage>
        <taxon>Eukaryota</taxon>
        <taxon>Metazoa</taxon>
        <taxon>Ecdysozoa</taxon>
        <taxon>Arthropoda</taxon>
        <taxon>Hexapoda</taxon>
        <taxon>Insecta</taxon>
        <taxon>Pterygota</taxon>
        <taxon>Neoptera</taxon>
        <taxon>Endopterygota</taxon>
        <taxon>Hymenoptera</taxon>
        <taxon>Apocrita</taxon>
        <taxon>Proctotrupomorpha</taxon>
        <taxon>Chalcidoidea</taxon>
        <taxon>Aphelinidae</taxon>
        <taxon>Aphelininae</taxon>
        <taxon>Eretmocerus</taxon>
    </lineage>
</organism>
<sequence length="224" mass="25060">MASRIELLWRQALKTFSGQGSVNFKMCLRSFEKLKSLMDEITAEDVHVDKELLDHVKAQPAPMCVIDIYENQDITIAIFILKSGVKLPMHDHPDMHGLLKVISGIVQIDSFSIDPETDDGSRRSSQIPAVRHPSVIVKHTDSACVLTPVLRNLHEITCLEGPCAFLDVLSPPYDTGDFGEGKRPCTFYKVAAGLEKSENVYLTVTDVPPRFYSKSLKYMGQPLR</sequence>
<name>A0ACC2PLW7_9HYME</name>
<evidence type="ECO:0000313" key="1">
    <source>
        <dbReference type="EMBL" id="KAJ8684284.1"/>
    </source>
</evidence>
<accession>A0ACC2PLW7</accession>
<protein>
    <submittedName>
        <fullName evidence="1">Uncharacterized protein</fullName>
    </submittedName>
</protein>
<gene>
    <name evidence="1" type="ORF">QAD02_020076</name>
</gene>
<evidence type="ECO:0000313" key="2">
    <source>
        <dbReference type="Proteomes" id="UP001239111"/>
    </source>
</evidence>